<accession>A0A3A8MF87</accession>
<evidence type="ECO:0000313" key="1">
    <source>
        <dbReference type="EMBL" id="RKH30866.1"/>
    </source>
</evidence>
<dbReference type="AlphaFoldDB" id="A0A3A8MF87"/>
<dbReference type="EMBL" id="RAWG01000466">
    <property type="protein sequence ID" value="RKH30866.1"/>
    <property type="molecule type" value="Genomic_DNA"/>
</dbReference>
<dbReference type="Proteomes" id="UP000273405">
    <property type="component" value="Unassembled WGS sequence"/>
</dbReference>
<proteinExistence type="predicted"/>
<sequence length="265" mass="29132">MSFSIDNPTDAAISVNIDGTPHEIKPHAAKDLSLRAGLHTMESPTTGALKFLVYAKGRGGLINPTFSPYVTINEVYATNKTTAKAFRPGEKTIEIDGVAFKGPFVLSDELFIDKAWTYGVHEDFPETIRVGMDSKGNINSKLFSKDAFIRYVESGEGQVGSFARNRKATPPPQRHFPPVTPLPTFKDAELEAKAAPLKDLCTRYQQATTADAQTALQKSYMPLVTEFLGVFARRASQVSIEDRETYNALILRVGNTLGQSVRVME</sequence>
<organism evidence="1 2">
    <name type="scientific">Corallococcus sicarius</name>
    <dbReference type="NCBI Taxonomy" id="2316726"/>
    <lineage>
        <taxon>Bacteria</taxon>
        <taxon>Pseudomonadati</taxon>
        <taxon>Myxococcota</taxon>
        <taxon>Myxococcia</taxon>
        <taxon>Myxococcales</taxon>
        <taxon>Cystobacterineae</taxon>
        <taxon>Myxococcaceae</taxon>
        <taxon>Corallococcus</taxon>
    </lineage>
</organism>
<evidence type="ECO:0000313" key="2">
    <source>
        <dbReference type="Proteomes" id="UP000273405"/>
    </source>
</evidence>
<name>A0A3A8MF87_9BACT</name>
<keyword evidence="2" id="KW-1185">Reference proteome</keyword>
<comment type="caution">
    <text evidence="1">The sequence shown here is derived from an EMBL/GenBank/DDBJ whole genome shotgun (WGS) entry which is preliminary data.</text>
</comment>
<protein>
    <submittedName>
        <fullName evidence="1">Uncharacterized protein</fullName>
    </submittedName>
</protein>
<gene>
    <name evidence="1" type="ORF">D7X12_38815</name>
</gene>
<reference evidence="2" key="1">
    <citation type="submission" date="2018-09" db="EMBL/GenBank/DDBJ databases">
        <authorList>
            <person name="Livingstone P.G."/>
            <person name="Whitworth D.E."/>
        </authorList>
    </citation>
    <scope>NUCLEOTIDE SEQUENCE [LARGE SCALE GENOMIC DNA]</scope>
    <source>
        <strain evidence="2">CA040B</strain>
    </source>
</reference>